<feature type="transmembrane region" description="Helical" evidence="7">
    <location>
        <begin position="66"/>
        <end position="86"/>
    </location>
</feature>
<sequence>MQQQPLDHNDGPSNDLPLQRAVHQAIYFHRRAQTLIDSTAPFTLQRWGATAVLLCLFMLRVVLAQGWYIVCYALFIYLLNLFLAFLSPKFDPEFDDLAAQDVEDGAPGLPTSAGPAPSRSGLMSGVFAPPPVPDEEFRPFIRRLPEFKFWLSASQAIVLSIFATFFSAFDVPVYWPILLVYFIILFVITMRRQIQHMIHYKYIPFDFGRKARYGRS</sequence>
<protein>
    <recommendedName>
        <fullName evidence="6">Protein RER1</fullName>
    </recommendedName>
</protein>
<proteinExistence type="inferred from homology"/>
<evidence type="ECO:0000256" key="3">
    <source>
        <dbReference type="ARBA" id="ARBA00022692"/>
    </source>
</evidence>
<comment type="similarity">
    <text evidence="2 6">Belongs to the RER1 family.</text>
</comment>
<name>A0AAF0ES16_9BASI</name>
<comment type="function">
    <text evidence="6">Involved in the retrieval of endoplasmic reticulum membrane proteins from the early Golgi compartment.</text>
</comment>
<keyword evidence="9" id="KW-1185">Reference proteome</keyword>
<dbReference type="Proteomes" id="UP001219933">
    <property type="component" value="Chromosome 1"/>
</dbReference>
<feature type="transmembrane region" description="Helical" evidence="7">
    <location>
        <begin position="173"/>
        <end position="190"/>
    </location>
</feature>
<evidence type="ECO:0000256" key="5">
    <source>
        <dbReference type="ARBA" id="ARBA00023136"/>
    </source>
</evidence>
<evidence type="ECO:0000313" key="9">
    <source>
        <dbReference type="Proteomes" id="UP001219933"/>
    </source>
</evidence>
<evidence type="ECO:0000256" key="6">
    <source>
        <dbReference type="PIRNR" id="PIRNR016013"/>
    </source>
</evidence>
<dbReference type="EMBL" id="CP119877">
    <property type="protein sequence ID" value="WFD34145.1"/>
    <property type="molecule type" value="Genomic_DNA"/>
</dbReference>
<evidence type="ECO:0000256" key="7">
    <source>
        <dbReference type="SAM" id="Phobius"/>
    </source>
</evidence>
<dbReference type="Pfam" id="PF03248">
    <property type="entry name" value="Rer1"/>
    <property type="match status" value="1"/>
</dbReference>
<feature type="transmembrane region" description="Helical" evidence="7">
    <location>
        <begin position="147"/>
        <end position="167"/>
    </location>
</feature>
<evidence type="ECO:0000256" key="1">
    <source>
        <dbReference type="ARBA" id="ARBA00004141"/>
    </source>
</evidence>
<gene>
    <name evidence="8" type="ORF">MCUN1_000981</name>
</gene>
<reference evidence="8" key="1">
    <citation type="submission" date="2023-03" db="EMBL/GenBank/DDBJ databases">
        <title>Mating type loci evolution in Malassezia.</title>
        <authorList>
            <person name="Coelho M.A."/>
        </authorList>
    </citation>
    <scope>NUCLEOTIDE SEQUENCE</scope>
    <source>
        <strain evidence="8">CBS 11721</strain>
    </source>
</reference>
<keyword evidence="3 7" id="KW-0812">Transmembrane</keyword>
<organism evidence="8 9">
    <name type="scientific">Malassezia cuniculi</name>
    <dbReference type="NCBI Taxonomy" id="948313"/>
    <lineage>
        <taxon>Eukaryota</taxon>
        <taxon>Fungi</taxon>
        <taxon>Dikarya</taxon>
        <taxon>Basidiomycota</taxon>
        <taxon>Ustilaginomycotina</taxon>
        <taxon>Malasseziomycetes</taxon>
        <taxon>Malasseziales</taxon>
        <taxon>Malasseziaceae</taxon>
        <taxon>Malassezia</taxon>
    </lineage>
</organism>
<accession>A0AAF0ES16</accession>
<comment type="subcellular location">
    <subcellularLocation>
        <location evidence="1">Membrane</location>
        <topology evidence="1">Multi-pass membrane protein</topology>
    </subcellularLocation>
</comment>
<keyword evidence="5 6" id="KW-0472">Membrane</keyword>
<dbReference type="PANTHER" id="PTHR10743:SF0">
    <property type="entry name" value="PROTEIN RER1"/>
    <property type="match status" value="1"/>
</dbReference>
<dbReference type="AlphaFoldDB" id="A0AAF0ES16"/>
<dbReference type="PANTHER" id="PTHR10743">
    <property type="entry name" value="PROTEIN RER1"/>
    <property type="match status" value="1"/>
</dbReference>
<evidence type="ECO:0000313" key="8">
    <source>
        <dbReference type="EMBL" id="WFD34145.1"/>
    </source>
</evidence>
<dbReference type="GO" id="GO:0005783">
    <property type="term" value="C:endoplasmic reticulum"/>
    <property type="evidence" value="ECO:0007669"/>
    <property type="project" value="GOC"/>
</dbReference>
<evidence type="ECO:0000256" key="4">
    <source>
        <dbReference type="ARBA" id="ARBA00022989"/>
    </source>
</evidence>
<keyword evidence="4 7" id="KW-1133">Transmembrane helix</keyword>
<dbReference type="InterPro" id="IPR004932">
    <property type="entry name" value="Rer1"/>
</dbReference>
<dbReference type="GO" id="GO:0006890">
    <property type="term" value="P:retrograde vesicle-mediated transport, Golgi to endoplasmic reticulum"/>
    <property type="evidence" value="ECO:0007669"/>
    <property type="project" value="TreeGrafter"/>
</dbReference>
<dbReference type="GO" id="GO:0000139">
    <property type="term" value="C:Golgi membrane"/>
    <property type="evidence" value="ECO:0007669"/>
    <property type="project" value="TreeGrafter"/>
</dbReference>
<dbReference type="PIRSF" id="PIRSF016013">
    <property type="entry name" value="AtER_Rer1p"/>
    <property type="match status" value="1"/>
</dbReference>
<dbReference type="GO" id="GO:0006621">
    <property type="term" value="P:protein retention in ER lumen"/>
    <property type="evidence" value="ECO:0007669"/>
    <property type="project" value="TreeGrafter"/>
</dbReference>
<evidence type="ECO:0000256" key="2">
    <source>
        <dbReference type="ARBA" id="ARBA00006070"/>
    </source>
</evidence>